<name>A0ABR4C9R6_9HELO</name>
<evidence type="ECO:0000256" key="3">
    <source>
        <dbReference type="ARBA" id="ARBA00022989"/>
    </source>
</evidence>
<sequence length="156" mass="17143">MGFNYAILVLPIRALQAVFAIIVLGTLAYAASTFYDTPSEVSFLIFTSIFTLLALIYLMLAPAKFPKFAHKYAILGVEAVTMLFWFAGFIALADLLGDARCGVRGGRTCRSSIAGTVFAAFEWILFTITTVLAALHVWRNKNETTIKHDPATEIRA</sequence>
<dbReference type="PANTHER" id="PTHR37451:SF1">
    <property type="entry name" value="MARVEL DOMAIN-CONTAINING PROTEIN"/>
    <property type="match status" value="1"/>
</dbReference>
<comment type="caution">
    <text evidence="7">The sequence shown here is derived from an EMBL/GenBank/DDBJ whole genome shotgun (WGS) entry which is preliminary data.</text>
</comment>
<dbReference type="Proteomes" id="UP001595075">
    <property type="component" value="Unassembled WGS sequence"/>
</dbReference>
<proteinExistence type="predicted"/>
<keyword evidence="2 5" id="KW-0812">Transmembrane</keyword>
<feature type="transmembrane region" description="Helical" evidence="5">
    <location>
        <begin position="41"/>
        <end position="60"/>
    </location>
</feature>
<feature type="domain" description="MARVEL" evidence="6">
    <location>
        <begin position="10"/>
        <end position="132"/>
    </location>
</feature>
<evidence type="ECO:0000313" key="7">
    <source>
        <dbReference type="EMBL" id="KAL2066001.1"/>
    </source>
</evidence>
<reference evidence="7 8" key="1">
    <citation type="journal article" date="2024" name="Commun. Biol.">
        <title>Comparative genomic analysis of thermophilic fungi reveals convergent evolutionary adaptations and gene losses.</title>
        <authorList>
            <person name="Steindorff A.S."/>
            <person name="Aguilar-Pontes M.V."/>
            <person name="Robinson A.J."/>
            <person name="Andreopoulos B."/>
            <person name="LaButti K."/>
            <person name="Kuo A."/>
            <person name="Mondo S."/>
            <person name="Riley R."/>
            <person name="Otillar R."/>
            <person name="Haridas S."/>
            <person name="Lipzen A."/>
            <person name="Grimwood J."/>
            <person name="Schmutz J."/>
            <person name="Clum A."/>
            <person name="Reid I.D."/>
            <person name="Moisan M.C."/>
            <person name="Butler G."/>
            <person name="Nguyen T.T.M."/>
            <person name="Dewar K."/>
            <person name="Conant G."/>
            <person name="Drula E."/>
            <person name="Henrissat B."/>
            <person name="Hansel C."/>
            <person name="Singer S."/>
            <person name="Hutchinson M.I."/>
            <person name="de Vries R.P."/>
            <person name="Natvig D.O."/>
            <person name="Powell A.J."/>
            <person name="Tsang A."/>
            <person name="Grigoriev I.V."/>
        </authorList>
    </citation>
    <scope>NUCLEOTIDE SEQUENCE [LARGE SCALE GENOMIC DNA]</scope>
    <source>
        <strain evidence="7 8">CBS 494.80</strain>
    </source>
</reference>
<keyword evidence="4 5" id="KW-0472">Membrane</keyword>
<dbReference type="Pfam" id="PF01284">
    <property type="entry name" value="MARVEL"/>
    <property type="match status" value="1"/>
</dbReference>
<comment type="subcellular location">
    <subcellularLocation>
        <location evidence="1">Membrane</location>
        <topology evidence="1">Multi-pass membrane protein</topology>
    </subcellularLocation>
</comment>
<feature type="transmembrane region" description="Helical" evidence="5">
    <location>
        <begin position="12"/>
        <end position="35"/>
    </location>
</feature>
<evidence type="ECO:0000313" key="8">
    <source>
        <dbReference type="Proteomes" id="UP001595075"/>
    </source>
</evidence>
<evidence type="ECO:0000256" key="4">
    <source>
        <dbReference type="ARBA" id="ARBA00023136"/>
    </source>
</evidence>
<protein>
    <recommendedName>
        <fullName evidence="6">MARVEL domain-containing protein</fullName>
    </recommendedName>
</protein>
<keyword evidence="3 5" id="KW-1133">Transmembrane helix</keyword>
<dbReference type="PANTHER" id="PTHR37451">
    <property type="entry name" value="MARVEL DOMAIN"/>
    <property type="match status" value="1"/>
</dbReference>
<feature type="transmembrane region" description="Helical" evidence="5">
    <location>
        <begin position="72"/>
        <end position="93"/>
    </location>
</feature>
<organism evidence="7 8">
    <name type="scientific">Oculimacula yallundae</name>
    <dbReference type="NCBI Taxonomy" id="86028"/>
    <lineage>
        <taxon>Eukaryota</taxon>
        <taxon>Fungi</taxon>
        <taxon>Dikarya</taxon>
        <taxon>Ascomycota</taxon>
        <taxon>Pezizomycotina</taxon>
        <taxon>Leotiomycetes</taxon>
        <taxon>Helotiales</taxon>
        <taxon>Ploettnerulaceae</taxon>
        <taxon>Oculimacula</taxon>
    </lineage>
</organism>
<dbReference type="EMBL" id="JAZHXI010000011">
    <property type="protein sequence ID" value="KAL2066001.1"/>
    <property type="molecule type" value="Genomic_DNA"/>
</dbReference>
<feature type="transmembrane region" description="Helical" evidence="5">
    <location>
        <begin position="113"/>
        <end position="138"/>
    </location>
</feature>
<dbReference type="InterPro" id="IPR008253">
    <property type="entry name" value="Marvel"/>
</dbReference>
<evidence type="ECO:0000256" key="5">
    <source>
        <dbReference type="SAM" id="Phobius"/>
    </source>
</evidence>
<evidence type="ECO:0000256" key="2">
    <source>
        <dbReference type="ARBA" id="ARBA00022692"/>
    </source>
</evidence>
<evidence type="ECO:0000259" key="6">
    <source>
        <dbReference type="Pfam" id="PF01284"/>
    </source>
</evidence>
<evidence type="ECO:0000256" key="1">
    <source>
        <dbReference type="ARBA" id="ARBA00004141"/>
    </source>
</evidence>
<gene>
    <name evidence="7" type="ORF">VTL71DRAFT_2072</name>
</gene>
<keyword evidence="8" id="KW-1185">Reference proteome</keyword>
<accession>A0ABR4C9R6</accession>